<sequence>MPPAASAPIAFSGLCVGISAAVLPPFLSESPPGAFDAAQAAAQAQFDPAPHGMLTAVATFFTAITIIYVHLRTGSRGGASAGDWRIPEVMFFILCTSVALVELFLCIQPGPVQAPVLLRVAAVQLLPYAGAATFYLSLVLTYVHVRAATAAAGGAGNEEYPAVVELLNTMTLAAALVTGVLSSITAALVFNTK</sequence>
<evidence type="ECO:0000256" key="1">
    <source>
        <dbReference type="SAM" id="Phobius"/>
    </source>
</evidence>
<keyword evidence="3" id="KW-1185">Reference proteome</keyword>
<keyword evidence="1" id="KW-0472">Membrane</keyword>
<keyword evidence="1" id="KW-0812">Transmembrane</keyword>
<organism evidence="2 3">
    <name type="scientific">Setaria viridis</name>
    <name type="common">Green bristlegrass</name>
    <name type="synonym">Setaria italica subsp. viridis</name>
    <dbReference type="NCBI Taxonomy" id="4556"/>
    <lineage>
        <taxon>Eukaryota</taxon>
        <taxon>Viridiplantae</taxon>
        <taxon>Streptophyta</taxon>
        <taxon>Embryophyta</taxon>
        <taxon>Tracheophyta</taxon>
        <taxon>Spermatophyta</taxon>
        <taxon>Magnoliopsida</taxon>
        <taxon>Liliopsida</taxon>
        <taxon>Poales</taxon>
        <taxon>Poaceae</taxon>
        <taxon>PACMAD clade</taxon>
        <taxon>Panicoideae</taxon>
        <taxon>Panicodae</taxon>
        <taxon>Paniceae</taxon>
        <taxon>Cenchrinae</taxon>
        <taxon>Setaria</taxon>
    </lineage>
</organism>
<keyword evidence="1" id="KW-1133">Transmembrane helix</keyword>
<proteinExistence type="predicted"/>
<dbReference type="EMBL" id="CM016555">
    <property type="protein sequence ID" value="TKW19661.1"/>
    <property type="molecule type" value="Genomic_DNA"/>
</dbReference>
<reference evidence="2" key="1">
    <citation type="submission" date="2019-03" db="EMBL/GenBank/DDBJ databases">
        <title>WGS assembly of Setaria viridis.</title>
        <authorList>
            <person name="Huang P."/>
            <person name="Jenkins J."/>
            <person name="Grimwood J."/>
            <person name="Barry K."/>
            <person name="Healey A."/>
            <person name="Mamidi S."/>
            <person name="Sreedasyam A."/>
            <person name="Shu S."/>
            <person name="Feldman M."/>
            <person name="Wu J."/>
            <person name="Yu Y."/>
            <person name="Chen C."/>
            <person name="Johnson J."/>
            <person name="Rokhsar D."/>
            <person name="Baxter I."/>
            <person name="Schmutz J."/>
            <person name="Brutnell T."/>
            <person name="Kellogg E."/>
        </authorList>
    </citation>
    <scope>NUCLEOTIDE SEQUENCE [LARGE SCALE GENOMIC DNA]</scope>
</reference>
<dbReference type="Proteomes" id="UP000298652">
    <property type="component" value="Chromosome 4"/>
</dbReference>
<protein>
    <submittedName>
        <fullName evidence="2">Uncharacterized protein</fullName>
    </submittedName>
</protein>
<dbReference type="AlphaFoldDB" id="A0A4U6USU6"/>
<feature type="transmembrane region" description="Helical" evidence="1">
    <location>
        <begin position="91"/>
        <end position="110"/>
    </location>
</feature>
<gene>
    <name evidence="2" type="ORF">SEVIR_4G035100v2</name>
</gene>
<dbReference type="Gramene" id="TKW19661">
    <property type="protein sequence ID" value="TKW19661"/>
    <property type="gene ID" value="SEVIR_4G035100v2"/>
</dbReference>
<feature type="transmembrane region" description="Helical" evidence="1">
    <location>
        <begin position="53"/>
        <end position="71"/>
    </location>
</feature>
<accession>A0A4U6USU6</accession>
<dbReference type="OMA" id="FLCIQPG"/>
<evidence type="ECO:0000313" key="3">
    <source>
        <dbReference type="Proteomes" id="UP000298652"/>
    </source>
</evidence>
<name>A0A4U6USU6_SETVI</name>
<feature type="transmembrane region" description="Helical" evidence="1">
    <location>
        <begin position="166"/>
        <end position="190"/>
    </location>
</feature>
<feature type="transmembrane region" description="Helical" evidence="1">
    <location>
        <begin position="125"/>
        <end position="145"/>
    </location>
</feature>
<evidence type="ECO:0000313" key="2">
    <source>
        <dbReference type="EMBL" id="TKW19661.1"/>
    </source>
</evidence>